<protein>
    <recommendedName>
        <fullName evidence="1">DUF8083 domain-containing protein</fullName>
    </recommendedName>
</protein>
<accession>A0ABU2H9A4</accession>
<sequence length="247" mass="27740">MTASPAAVAPAEESTEAYVRRQGGQVFICPWQTRLRSWLAVQDAHEQLPAHLAREWLPVSVSERSRRDFEQWRDAGNSTRTQIRTHTWEVPLAWLVPFDASERCLFLGSGKDPRPCGPDGDGRDSEQVLAPPRTLLYVTDMASARKRVQRAVRALDVAELPDGGSLPGQVHQVQDWLHHWHPSSLVELDYAGLVRLLGDEHLSNDHSVAEMSAVVTGLEQEQQGVAVAMHRRLTRRWRAVRSLGRAN</sequence>
<dbReference type="Proteomes" id="UP001250214">
    <property type="component" value="Unassembled WGS sequence"/>
</dbReference>
<reference evidence="3" key="1">
    <citation type="submission" date="2023-07" db="EMBL/GenBank/DDBJ databases">
        <title>Novel species in the genus Lipingzhangella isolated from Sambhar Salt Lake.</title>
        <authorList>
            <person name="Jiya N."/>
            <person name="Kajale S."/>
            <person name="Sharma A."/>
        </authorList>
    </citation>
    <scope>NUCLEOTIDE SEQUENCE [LARGE SCALE GENOMIC DNA]</scope>
    <source>
        <strain evidence="3">LS1_29</strain>
    </source>
</reference>
<name>A0ABU2H9A4_9ACTN</name>
<dbReference type="Pfam" id="PF26312">
    <property type="entry name" value="DUF8083"/>
    <property type="match status" value="1"/>
</dbReference>
<evidence type="ECO:0000313" key="2">
    <source>
        <dbReference type="EMBL" id="MDS1271885.1"/>
    </source>
</evidence>
<keyword evidence="3" id="KW-1185">Reference proteome</keyword>
<comment type="caution">
    <text evidence="2">The sequence shown here is derived from an EMBL/GenBank/DDBJ whole genome shotgun (WGS) entry which is preliminary data.</text>
</comment>
<evidence type="ECO:0000313" key="3">
    <source>
        <dbReference type="Proteomes" id="UP001250214"/>
    </source>
</evidence>
<proteinExistence type="predicted"/>
<gene>
    <name evidence="2" type="ORF">RIF23_16455</name>
</gene>
<dbReference type="InterPro" id="IPR058396">
    <property type="entry name" value="DUF8083"/>
</dbReference>
<feature type="domain" description="DUF8083" evidence="1">
    <location>
        <begin position="2"/>
        <end position="243"/>
    </location>
</feature>
<dbReference type="EMBL" id="JAVLVT010000008">
    <property type="protein sequence ID" value="MDS1271885.1"/>
    <property type="molecule type" value="Genomic_DNA"/>
</dbReference>
<organism evidence="2 3">
    <name type="scientific">Lipingzhangella rawalii</name>
    <dbReference type="NCBI Taxonomy" id="2055835"/>
    <lineage>
        <taxon>Bacteria</taxon>
        <taxon>Bacillati</taxon>
        <taxon>Actinomycetota</taxon>
        <taxon>Actinomycetes</taxon>
        <taxon>Streptosporangiales</taxon>
        <taxon>Nocardiopsidaceae</taxon>
        <taxon>Lipingzhangella</taxon>
    </lineage>
</organism>
<dbReference type="RefSeq" id="WP_310913440.1">
    <property type="nucleotide sequence ID" value="NZ_JAVLVT010000008.1"/>
</dbReference>
<evidence type="ECO:0000259" key="1">
    <source>
        <dbReference type="Pfam" id="PF26312"/>
    </source>
</evidence>